<dbReference type="AlphaFoldDB" id="A0A8T2MVU7"/>
<feature type="region of interest" description="Disordered" evidence="1">
    <location>
        <begin position="159"/>
        <end position="180"/>
    </location>
</feature>
<feature type="compositionally biased region" description="Polar residues" evidence="1">
    <location>
        <begin position="53"/>
        <end position="63"/>
    </location>
</feature>
<gene>
    <name evidence="2" type="ORF">JZ751_019363</name>
</gene>
<evidence type="ECO:0000313" key="3">
    <source>
        <dbReference type="Proteomes" id="UP000824540"/>
    </source>
</evidence>
<dbReference type="EMBL" id="JAFBMS010000350">
    <property type="protein sequence ID" value="KAG9331340.1"/>
    <property type="molecule type" value="Genomic_DNA"/>
</dbReference>
<evidence type="ECO:0000256" key="1">
    <source>
        <dbReference type="SAM" id="MobiDB-lite"/>
    </source>
</evidence>
<organism evidence="2 3">
    <name type="scientific">Albula glossodonta</name>
    <name type="common">roundjaw bonefish</name>
    <dbReference type="NCBI Taxonomy" id="121402"/>
    <lineage>
        <taxon>Eukaryota</taxon>
        <taxon>Metazoa</taxon>
        <taxon>Chordata</taxon>
        <taxon>Craniata</taxon>
        <taxon>Vertebrata</taxon>
        <taxon>Euteleostomi</taxon>
        <taxon>Actinopterygii</taxon>
        <taxon>Neopterygii</taxon>
        <taxon>Teleostei</taxon>
        <taxon>Albuliformes</taxon>
        <taxon>Albulidae</taxon>
        <taxon>Albula</taxon>
    </lineage>
</organism>
<feature type="region of interest" description="Disordered" evidence="1">
    <location>
        <begin position="118"/>
        <end position="137"/>
    </location>
</feature>
<feature type="compositionally biased region" description="Low complexity" evidence="1">
    <location>
        <begin position="118"/>
        <end position="134"/>
    </location>
</feature>
<proteinExistence type="predicted"/>
<feature type="region of interest" description="Disordered" evidence="1">
    <location>
        <begin position="27"/>
        <end position="71"/>
    </location>
</feature>
<feature type="compositionally biased region" description="Polar residues" evidence="1">
    <location>
        <begin position="169"/>
        <end position="180"/>
    </location>
</feature>
<comment type="caution">
    <text evidence="2">The sequence shown here is derived from an EMBL/GenBank/DDBJ whole genome shotgun (WGS) entry which is preliminary data.</text>
</comment>
<name>A0A8T2MVU7_9TELE</name>
<sequence length="180" mass="19671">MIEETVVLAVVTSSDITVSLKMPLLLQEAPPPHHHSPSHQELEGLQGPERSPLQGQSRTQTGTVREEDHSEKSPRLLPYIIIVHPIRSWRALRGQNALPCRDRLPSLPLLSPLFWNTSTPSTTSSRNNSAPSTTKATAGMFRLGGGCVSRVLRLVVSEGGEEEGEGISRQHSTLLLHSSH</sequence>
<accession>A0A8T2MVU7</accession>
<keyword evidence="3" id="KW-1185">Reference proteome</keyword>
<protein>
    <submittedName>
        <fullName evidence="2">Uncharacterized protein</fullName>
    </submittedName>
</protein>
<reference evidence="2" key="1">
    <citation type="thesis" date="2021" institute="BYU ScholarsArchive" country="Provo, UT, USA">
        <title>Applications of and Algorithms for Genome Assembly and Genomic Analyses with an Emphasis on Marine Teleosts.</title>
        <authorList>
            <person name="Pickett B.D."/>
        </authorList>
    </citation>
    <scope>NUCLEOTIDE SEQUENCE</scope>
    <source>
        <strain evidence="2">HI-2016</strain>
    </source>
</reference>
<dbReference type="Proteomes" id="UP000824540">
    <property type="component" value="Unassembled WGS sequence"/>
</dbReference>
<evidence type="ECO:0000313" key="2">
    <source>
        <dbReference type="EMBL" id="KAG9331340.1"/>
    </source>
</evidence>